<keyword evidence="2 7" id="KW-0378">Hydrolase</keyword>
<comment type="similarity">
    <text evidence="7">Belongs to the DEAD box helicase family.</text>
</comment>
<dbReference type="GO" id="GO:0005524">
    <property type="term" value="F:ATP binding"/>
    <property type="evidence" value="ECO:0007669"/>
    <property type="project" value="UniProtKB-UniRule"/>
</dbReference>
<dbReference type="InterPro" id="IPR025313">
    <property type="entry name" value="SPB4-like_CTE"/>
</dbReference>
<dbReference type="AlphaFoldDB" id="A0AAN9VE02"/>
<feature type="compositionally biased region" description="Basic and acidic residues" evidence="8">
    <location>
        <begin position="587"/>
        <end position="615"/>
    </location>
</feature>
<comment type="function">
    <text evidence="7">RNA helicase.</text>
</comment>
<evidence type="ECO:0000256" key="8">
    <source>
        <dbReference type="SAM" id="MobiDB-lite"/>
    </source>
</evidence>
<accession>A0AAN9VE02</accession>
<dbReference type="PROSITE" id="PS51192">
    <property type="entry name" value="HELICASE_ATP_BIND_1"/>
    <property type="match status" value="1"/>
</dbReference>
<comment type="catalytic activity">
    <reaction evidence="7">
        <text>ATP + H2O = ADP + phosphate + H(+)</text>
        <dbReference type="Rhea" id="RHEA:13065"/>
        <dbReference type="ChEBI" id="CHEBI:15377"/>
        <dbReference type="ChEBI" id="CHEBI:15378"/>
        <dbReference type="ChEBI" id="CHEBI:30616"/>
        <dbReference type="ChEBI" id="CHEBI:43474"/>
        <dbReference type="ChEBI" id="CHEBI:456216"/>
        <dbReference type="EC" id="3.6.4.13"/>
    </reaction>
</comment>
<feature type="compositionally biased region" description="Basic residues" evidence="8">
    <location>
        <begin position="115"/>
        <end position="125"/>
    </location>
</feature>
<feature type="domain" description="Helicase ATP-binding" evidence="9">
    <location>
        <begin position="383"/>
        <end position="729"/>
    </location>
</feature>
<dbReference type="InterPro" id="IPR014014">
    <property type="entry name" value="RNA_helicase_DEAD_Q_motif"/>
</dbReference>
<feature type="compositionally biased region" description="Polar residues" evidence="8">
    <location>
        <begin position="7"/>
        <end position="16"/>
    </location>
</feature>
<gene>
    <name evidence="12" type="ORF">R5R35_007629</name>
</gene>
<dbReference type="EMBL" id="JAZDUA010000389">
    <property type="protein sequence ID" value="KAK7793304.1"/>
    <property type="molecule type" value="Genomic_DNA"/>
</dbReference>
<dbReference type="InterPro" id="IPR011545">
    <property type="entry name" value="DEAD/DEAH_box_helicase_dom"/>
</dbReference>
<feature type="region of interest" description="Disordered" evidence="8">
    <location>
        <begin position="1024"/>
        <end position="1060"/>
    </location>
</feature>
<dbReference type="SMART" id="SM01178">
    <property type="entry name" value="DUF4217"/>
    <property type="match status" value="1"/>
</dbReference>
<dbReference type="InterPro" id="IPR014001">
    <property type="entry name" value="Helicase_ATP-bd"/>
</dbReference>
<evidence type="ECO:0000256" key="3">
    <source>
        <dbReference type="ARBA" id="ARBA00022806"/>
    </source>
</evidence>
<evidence type="ECO:0000259" key="11">
    <source>
        <dbReference type="PROSITE" id="PS51195"/>
    </source>
</evidence>
<dbReference type="GO" id="GO:0016787">
    <property type="term" value="F:hydrolase activity"/>
    <property type="evidence" value="ECO:0007669"/>
    <property type="project" value="UniProtKB-KW"/>
</dbReference>
<dbReference type="SMART" id="SM00490">
    <property type="entry name" value="HELICc"/>
    <property type="match status" value="1"/>
</dbReference>
<dbReference type="PROSITE" id="PS51195">
    <property type="entry name" value="Q_MOTIF"/>
    <property type="match status" value="1"/>
</dbReference>
<evidence type="ECO:0000256" key="4">
    <source>
        <dbReference type="ARBA" id="ARBA00022840"/>
    </source>
</evidence>
<name>A0AAN9VE02_9ORTH</name>
<feature type="region of interest" description="Disordered" evidence="8">
    <location>
        <begin position="113"/>
        <end position="196"/>
    </location>
</feature>
<keyword evidence="3 7" id="KW-0347">Helicase</keyword>
<evidence type="ECO:0000256" key="2">
    <source>
        <dbReference type="ARBA" id="ARBA00022801"/>
    </source>
</evidence>
<dbReference type="Pfam" id="PF13959">
    <property type="entry name" value="CTE_SPB4"/>
    <property type="match status" value="1"/>
</dbReference>
<evidence type="ECO:0000256" key="6">
    <source>
        <dbReference type="PROSITE-ProRule" id="PRU00552"/>
    </source>
</evidence>
<evidence type="ECO:0000259" key="10">
    <source>
        <dbReference type="PROSITE" id="PS51194"/>
    </source>
</evidence>
<keyword evidence="1 7" id="KW-0547">Nucleotide-binding</keyword>
<feature type="domain" description="Helicase C-terminal" evidence="10">
    <location>
        <begin position="766"/>
        <end position="935"/>
    </location>
</feature>
<dbReference type="GO" id="GO:0003724">
    <property type="term" value="F:RNA helicase activity"/>
    <property type="evidence" value="ECO:0007669"/>
    <property type="project" value="UniProtKB-EC"/>
</dbReference>
<evidence type="ECO:0000313" key="12">
    <source>
        <dbReference type="EMBL" id="KAK7793304.1"/>
    </source>
</evidence>
<feature type="region of interest" description="Disordered" evidence="8">
    <location>
        <begin position="285"/>
        <end position="315"/>
    </location>
</feature>
<keyword evidence="5 7" id="KW-0694">RNA-binding</keyword>
<evidence type="ECO:0000256" key="7">
    <source>
        <dbReference type="RuleBase" id="RU365068"/>
    </source>
</evidence>
<feature type="compositionally biased region" description="Basic and acidic residues" evidence="8">
    <location>
        <begin position="130"/>
        <end position="149"/>
    </location>
</feature>
<feature type="compositionally biased region" description="Acidic residues" evidence="8">
    <location>
        <begin position="616"/>
        <end position="629"/>
    </location>
</feature>
<dbReference type="Pfam" id="PF00270">
    <property type="entry name" value="DEAD"/>
    <property type="match status" value="1"/>
</dbReference>
<keyword evidence="4 7" id="KW-0067">ATP-binding</keyword>
<feature type="region of interest" description="Disordered" evidence="8">
    <location>
        <begin position="554"/>
        <end position="697"/>
    </location>
</feature>
<evidence type="ECO:0000256" key="5">
    <source>
        <dbReference type="ARBA" id="ARBA00022884"/>
    </source>
</evidence>
<feature type="short sequence motif" description="Q motif" evidence="6">
    <location>
        <begin position="352"/>
        <end position="380"/>
    </location>
</feature>
<feature type="compositionally biased region" description="Gly residues" evidence="8">
    <location>
        <begin position="675"/>
        <end position="691"/>
    </location>
</feature>
<evidence type="ECO:0000256" key="1">
    <source>
        <dbReference type="ARBA" id="ARBA00022741"/>
    </source>
</evidence>
<sequence length="1087" mass="121612">MDGGLQLNISLPSSDSGGLKEKRTAKQRKVEFELRRANKQKKILEIKEKKEKKKVREESKKFERKKNPKIGPKQEPKDEFASSMLRGEIMPKIHANEGRLVFPHLALNISDSSRKNRTGKIKKKFNSGAKTKELNVGKKYSEPTKKTTSLEEDENASKSALVSFVKKPKVSKNTIPDQEKTPQSKPTGTFFRKSKKASDIEKKGFQFAFGESSPKATVAEETVDFTEERAFRGRVDDSQTTVASSADGGKISPLKSRGGVVDAAERPRKANKRVRWDADSDAAGLFHEEEEAEAAAQRSAKKMKRSGDAGDGEEEGKVWRGKFTSLFGNNPEIPAVPRRAVRPVQEPIFSDENFSDLPIHKFLVSTLSALGLTRLTTVQRKAAPVLLAGRDALVRSQTGSGKTLAYALPLVELLQRQRPPLTRADGVRALVVLPTRELALQTYECFLKLVKPFMRLVPGCLVGGEKRKSEKARLRKGITILVGTPGRLLDHVQHTRSLRLDKVQYLVLDEADLLLDMGYERDVASIVAELDSQSQPLLSKEVLAWNRKTYFMDKESPDENTEDKTNHKVGYTSQDSGAGEEEETSEEEVKRTSEGKKKEKVEEEVRKGAEAKLAREEDETSDYDPEERADEIVDAKELEGDKWDEESSEDEEEGEEEVYRKEEDVWEAEDEDDQGGGGGVGEGEVQGGAGAGAVASPKERRRQTVLLSATLTPAVERLAGLALQAPDFVDAADAEMDTKDVVIPDSLVQCYMVVPAKLRLVTLSAFILWKCKFCEERKMLLFCATQDMVDYLTELLTVVLSRKDTDEQEGSDEDDDPEDSYNVGVDFFRLHGQMDQKERTLVFQTFRAADCGVLLCTDVAARGLDLPRVDWIVQWTAPGSVPDYVHRVGRTARVGAAGAALLFLLPAEADFVQMLQDRRIRLQEEKMDNCLKKLSQAIHSSEFPERSSVQSAATALQLRYENAVLNRRSLHDSAVKAYVSFVRFYASYPKEVRDVFCFKALHLGHQAKSFALRDPPRAIAGIGRRRFHDDLKQQKKERQRAPAPRRAAAVPKAFQAHDRSRMRNLVLSEFDSGLEIPKKTKKRPDDA</sequence>
<comment type="caution">
    <text evidence="12">The sequence shown here is derived from an EMBL/GenBank/DDBJ whole genome shotgun (WGS) entry which is preliminary data.</text>
</comment>
<dbReference type="Proteomes" id="UP001378592">
    <property type="component" value="Unassembled WGS sequence"/>
</dbReference>
<feature type="compositionally biased region" description="Basic and acidic residues" evidence="8">
    <location>
        <begin position="1027"/>
        <end position="1040"/>
    </location>
</feature>
<feature type="compositionally biased region" description="Basic and acidic residues" evidence="8">
    <location>
        <begin position="18"/>
        <end position="27"/>
    </location>
</feature>
<dbReference type="PROSITE" id="PS51194">
    <property type="entry name" value="HELICASE_CTER"/>
    <property type="match status" value="1"/>
</dbReference>
<feature type="domain" description="DEAD-box RNA helicase Q" evidence="11">
    <location>
        <begin position="352"/>
        <end position="380"/>
    </location>
</feature>
<dbReference type="CDD" id="cd18787">
    <property type="entry name" value="SF2_C_DEAD"/>
    <property type="match status" value="1"/>
</dbReference>
<evidence type="ECO:0000313" key="13">
    <source>
        <dbReference type="Proteomes" id="UP001378592"/>
    </source>
</evidence>
<organism evidence="12 13">
    <name type="scientific">Gryllus longicercus</name>
    <dbReference type="NCBI Taxonomy" id="2509291"/>
    <lineage>
        <taxon>Eukaryota</taxon>
        <taxon>Metazoa</taxon>
        <taxon>Ecdysozoa</taxon>
        <taxon>Arthropoda</taxon>
        <taxon>Hexapoda</taxon>
        <taxon>Insecta</taxon>
        <taxon>Pterygota</taxon>
        <taxon>Neoptera</taxon>
        <taxon>Polyneoptera</taxon>
        <taxon>Orthoptera</taxon>
        <taxon>Ensifera</taxon>
        <taxon>Gryllidea</taxon>
        <taxon>Grylloidea</taxon>
        <taxon>Gryllidae</taxon>
        <taxon>Gryllinae</taxon>
        <taxon>Gryllus</taxon>
    </lineage>
</organism>
<proteinExistence type="inferred from homology"/>
<protein>
    <recommendedName>
        <fullName evidence="7">ATP-dependent RNA helicase</fullName>
        <ecNumber evidence="7">3.6.4.13</ecNumber>
    </recommendedName>
</protein>
<feature type="compositionally biased region" description="Acidic residues" evidence="8">
    <location>
        <begin position="664"/>
        <end position="674"/>
    </location>
</feature>
<feature type="compositionally biased region" description="Basic and acidic residues" evidence="8">
    <location>
        <begin position="554"/>
        <end position="566"/>
    </location>
</feature>
<feature type="compositionally biased region" description="Basic and acidic residues" evidence="8">
    <location>
        <begin position="44"/>
        <end position="61"/>
    </location>
</feature>
<dbReference type="InterPro" id="IPR027417">
    <property type="entry name" value="P-loop_NTPase"/>
</dbReference>
<dbReference type="InterPro" id="IPR001650">
    <property type="entry name" value="Helicase_C-like"/>
</dbReference>
<dbReference type="SMART" id="SM00487">
    <property type="entry name" value="DEXDc"/>
    <property type="match status" value="1"/>
</dbReference>
<dbReference type="Gene3D" id="3.40.50.300">
    <property type="entry name" value="P-loop containing nucleotide triphosphate hydrolases"/>
    <property type="match status" value="2"/>
</dbReference>
<reference evidence="12 13" key="1">
    <citation type="submission" date="2024-03" db="EMBL/GenBank/DDBJ databases">
        <title>The genome assembly and annotation of the cricket Gryllus longicercus Weissman &amp; Gray.</title>
        <authorList>
            <person name="Szrajer S."/>
            <person name="Gray D."/>
            <person name="Ylla G."/>
        </authorList>
    </citation>
    <scope>NUCLEOTIDE SEQUENCE [LARGE SCALE GENOMIC DNA]</scope>
    <source>
        <strain evidence="12">DAG 2021-001</strain>
        <tissue evidence="12">Whole body minus gut</tissue>
    </source>
</reference>
<keyword evidence="13" id="KW-1185">Reference proteome</keyword>
<dbReference type="Pfam" id="PF00271">
    <property type="entry name" value="Helicase_C"/>
    <property type="match status" value="1"/>
</dbReference>
<evidence type="ECO:0000259" key="9">
    <source>
        <dbReference type="PROSITE" id="PS51192"/>
    </source>
</evidence>
<comment type="domain">
    <text evidence="7">The Q motif is unique to and characteristic of the DEAD box family of RNA helicases and controls ATP binding and hydrolysis.</text>
</comment>
<feature type="compositionally biased region" description="Basic and acidic residues" evidence="8">
    <location>
        <begin position="630"/>
        <end position="641"/>
    </location>
</feature>
<dbReference type="PANTHER" id="PTHR24031">
    <property type="entry name" value="RNA HELICASE"/>
    <property type="match status" value="1"/>
</dbReference>
<feature type="compositionally biased region" description="Acidic residues" evidence="8">
    <location>
        <begin position="642"/>
        <end position="656"/>
    </location>
</feature>
<feature type="region of interest" description="Disordered" evidence="8">
    <location>
        <begin position="229"/>
        <end position="266"/>
    </location>
</feature>
<dbReference type="SUPFAM" id="SSF52540">
    <property type="entry name" value="P-loop containing nucleoside triphosphate hydrolases"/>
    <property type="match status" value="1"/>
</dbReference>
<feature type="region of interest" description="Disordered" evidence="8">
    <location>
        <begin position="1"/>
        <end position="27"/>
    </location>
</feature>
<feature type="compositionally biased region" description="Low complexity" evidence="8">
    <location>
        <begin position="1041"/>
        <end position="1053"/>
    </location>
</feature>
<dbReference type="GO" id="GO:0003723">
    <property type="term" value="F:RNA binding"/>
    <property type="evidence" value="ECO:0007669"/>
    <property type="project" value="UniProtKB-UniRule"/>
</dbReference>
<feature type="region of interest" description="Disordered" evidence="8">
    <location>
        <begin position="44"/>
        <end position="79"/>
    </location>
</feature>
<dbReference type="EC" id="3.6.4.13" evidence="7"/>